<name>A0A4Y2HD47_ARAVE</name>
<proteinExistence type="predicted"/>
<dbReference type="OrthoDB" id="17066at2759"/>
<sequence>MSAKKLTGNKRVLQDHVVDLYNCVQDWKIFTSDCYSTVKSICLVKQKSLHDQDQNVTEEALSEKDFSKLENLSFELLQKLKKLEVVAEKIRQIPGKLESLRKLSYWEQSTDENSHLELSKLSIICESSEEIGQMYTKEFKMKLSIAKEICTLRKESQLTFFEAYWKYEPNIDRELVDSYMKRMIFALELHSQLS</sequence>
<reference evidence="1 2" key="1">
    <citation type="journal article" date="2019" name="Sci. Rep.">
        <title>Orb-weaving spider Araneus ventricosus genome elucidates the spidroin gene catalogue.</title>
        <authorList>
            <person name="Kono N."/>
            <person name="Nakamura H."/>
            <person name="Ohtoshi R."/>
            <person name="Moran D.A.P."/>
            <person name="Shinohara A."/>
            <person name="Yoshida Y."/>
            <person name="Fujiwara M."/>
            <person name="Mori M."/>
            <person name="Tomita M."/>
            <person name="Arakawa K."/>
        </authorList>
    </citation>
    <scope>NUCLEOTIDE SEQUENCE [LARGE SCALE GENOMIC DNA]</scope>
</reference>
<evidence type="ECO:0000313" key="1">
    <source>
        <dbReference type="EMBL" id="GBM63198.1"/>
    </source>
</evidence>
<dbReference type="Proteomes" id="UP000499080">
    <property type="component" value="Unassembled WGS sequence"/>
</dbReference>
<dbReference type="EMBL" id="BGPR01001855">
    <property type="protein sequence ID" value="GBM63198.1"/>
    <property type="molecule type" value="Genomic_DNA"/>
</dbReference>
<accession>A0A4Y2HD47</accession>
<organism evidence="1 2">
    <name type="scientific">Araneus ventricosus</name>
    <name type="common">Orbweaver spider</name>
    <name type="synonym">Epeira ventricosa</name>
    <dbReference type="NCBI Taxonomy" id="182803"/>
    <lineage>
        <taxon>Eukaryota</taxon>
        <taxon>Metazoa</taxon>
        <taxon>Ecdysozoa</taxon>
        <taxon>Arthropoda</taxon>
        <taxon>Chelicerata</taxon>
        <taxon>Arachnida</taxon>
        <taxon>Araneae</taxon>
        <taxon>Araneomorphae</taxon>
        <taxon>Entelegynae</taxon>
        <taxon>Araneoidea</taxon>
        <taxon>Araneidae</taxon>
        <taxon>Araneus</taxon>
    </lineage>
</organism>
<gene>
    <name evidence="1" type="ORF">AVEN_58634_1</name>
</gene>
<protein>
    <submittedName>
        <fullName evidence="1">Uncharacterized protein</fullName>
    </submittedName>
</protein>
<dbReference type="AlphaFoldDB" id="A0A4Y2HD47"/>
<comment type="caution">
    <text evidence="1">The sequence shown here is derived from an EMBL/GenBank/DDBJ whole genome shotgun (WGS) entry which is preliminary data.</text>
</comment>
<keyword evidence="2" id="KW-1185">Reference proteome</keyword>
<evidence type="ECO:0000313" key="2">
    <source>
        <dbReference type="Proteomes" id="UP000499080"/>
    </source>
</evidence>